<dbReference type="InterPro" id="IPR016181">
    <property type="entry name" value="Acyl_CoA_acyltransferase"/>
</dbReference>
<evidence type="ECO:0000313" key="4">
    <source>
        <dbReference type="EMBL" id="MBL4918817.1"/>
    </source>
</evidence>
<keyword evidence="5" id="KW-1185">Reference proteome</keyword>
<accession>A0A8K0VB37</accession>
<gene>
    <name evidence="4" type="ORF">JL811_16460</name>
</gene>
<feature type="domain" description="N-acetyltransferase" evidence="3">
    <location>
        <begin position="2"/>
        <end position="172"/>
    </location>
</feature>
<dbReference type="Pfam" id="PF00583">
    <property type="entry name" value="Acetyltransf_1"/>
    <property type="match status" value="1"/>
</dbReference>
<dbReference type="EMBL" id="JAESVN010000009">
    <property type="protein sequence ID" value="MBL4918817.1"/>
    <property type="molecule type" value="Genomic_DNA"/>
</dbReference>
<dbReference type="GO" id="GO:0016747">
    <property type="term" value="F:acyltransferase activity, transferring groups other than amino-acyl groups"/>
    <property type="evidence" value="ECO:0007669"/>
    <property type="project" value="InterPro"/>
</dbReference>
<evidence type="ECO:0000256" key="1">
    <source>
        <dbReference type="ARBA" id="ARBA00022679"/>
    </source>
</evidence>
<keyword evidence="1" id="KW-0808">Transferase</keyword>
<keyword evidence="2" id="KW-0012">Acyltransferase</keyword>
<evidence type="ECO:0000313" key="5">
    <source>
        <dbReference type="Proteomes" id="UP000648908"/>
    </source>
</evidence>
<dbReference type="PROSITE" id="PS51186">
    <property type="entry name" value="GNAT"/>
    <property type="match status" value="1"/>
</dbReference>
<dbReference type="AlphaFoldDB" id="A0A8K0VB37"/>
<reference evidence="4" key="1">
    <citation type="submission" date="2021-01" db="EMBL/GenBank/DDBJ databases">
        <title>Tabrizicola alba sp. nov. a motile alkaliphilic bacterium isolated from a soda lake.</title>
        <authorList>
            <person name="Szuroczki S."/>
            <person name="Abbaszade G."/>
            <person name="Schumann P."/>
            <person name="Toth E."/>
        </authorList>
    </citation>
    <scope>NUCLEOTIDE SEQUENCE</scope>
    <source>
        <strain evidence="4">DMG-N-6</strain>
    </source>
</reference>
<organism evidence="4 5">
    <name type="scientific">Szabonella alba</name>
    <dbReference type="NCBI Taxonomy" id="2804194"/>
    <lineage>
        <taxon>Bacteria</taxon>
        <taxon>Pseudomonadati</taxon>
        <taxon>Pseudomonadota</taxon>
        <taxon>Alphaproteobacteria</taxon>
        <taxon>Rhodobacterales</taxon>
        <taxon>Paracoccaceae</taxon>
        <taxon>Szabonella</taxon>
    </lineage>
</organism>
<protein>
    <submittedName>
        <fullName evidence="4">GNAT family N-acetyltransferase</fullName>
    </submittedName>
</protein>
<dbReference type="SUPFAM" id="SSF55729">
    <property type="entry name" value="Acyl-CoA N-acyltransferases (Nat)"/>
    <property type="match status" value="1"/>
</dbReference>
<dbReference type="InterPro" id="IPR050832">
    <property type="entry name" value="Bact_Acetyltransf"/>
</dbReference>
<proteinExistence type="predicted"/>
<dbReference type="Gene3D" id="3.40.630.30">
    <property type="match status" value="1"/>
</dbReference>
<dbReference type="InterPro" id="IPR000182">
    <property type="entry name" value="GNAT_dom"/>
</dbReference>
<dbReference type="PANTHER" id="PTHR43877">
    <property type="entry name" value="AMINOALKYLPHOSPHONATE N-ACETYLTRANSFERASE-RELATED-RELATED"/>
    <property type="match status" value="1"/>
</dbReference>
<comment type="caution">
    <text evidence="4">The sequence shown here is derived from an EMBL/GenBank/DDBJ whole genome shotgun (WGS) entry which is preliminary data.</text>
</comment>
<evidence type="ECO:0000259" key="3">
    <source>
        <dbReference type="PROSITE" id="PS51186"/>
    </source>
</evidence>
<evidence type="ECO:0000256" key="2">
    <source>
        <dbReference type="ARBA" id="ARBA00023315"/>
    </source>
</evidence>
<sequence>MIFWRKARAADVPDVVALLRDDELGMGREAAGDLTPYLAAFEAMQAEGTNHLIVGELRLPPAAPPGTVDPGAGMPGPGGAAGRIVATYQLTFISGLSLRASRRAQIESVRVTADLRGQGLGAKMMADAEKRARAAGCALIQLTTNAGRGRAHEFYARLGYAPSHIGFKKRLD</sequence>
<dbReference type="RefSeq" id="WP_202689796.1">
    <property type="nucleotide sequence ID" value="NZ_JAESVN010000009.1"/>
</dbReference>
<dbReference type="PANTHER" id="PTHR43877:SF2">
    <property type="entry name" value="AMINOALKYLPHOSPHONATE N-ACETYLTRANSFERASE-RELATED"/>
    <property type="match status" value="1"/>
</dbReference>
<dbReference type="CDD" id="cd04301">
    <property type="entry name" value="NAT_SF"/>
    <property type="match status" value="1"/>
</dbReference>
<dbReference type="Proteomes" id="UP000648908">
    <property type="component" value="Unassembled WGS sequence"/>
</dbReference>
<name>A0A8K0VB37_9RHOB</name>